<keyword evidence="2" id="KW-1185">Reference proteome</keyword>
<accession>A0A0P0CS28</accession>
<dbReference type="KEGG" id="rti:DC20_02015"/>
<sequence>MSESLYQELLEQVFGPEPNALRTEISPLYAELEKALQEASPGRKSQEEVSFRFERLRLGLGITLMQLLSDLGGDEESNQVRDLLHEALGAASVQQIDGVIQKKSHLFEELYTDLYVNADAEHILGLFEETLNASTKEETDELIDRALEIAEDLEFQSDEDDTPEE</sequence>
<dbReference type="EMBL" id="CP012643">
    <property type="protein sequence ID" value="ALI97972.1"/>
    <property type="molecule type" value="Genomic_DNA"/>
</dbReference>
<dbReference type="PATRIC" id="fig|512763.3.peg.452"/>
<name>A0A0P0CS28_9BACT</name>
<dbReference type="AlphaFoldDB" id="A0A0P0CS28"/>
<dbReference type="RefSeq" id="WP_062542296.1">
    <property type="nucleotide sequence ID" value="NZ_CP012643.1"/>
</dbReference>
<evidence type="ECO:0000313" key="2">
    <source>
        <dbReference type="Proteomes" id="UP000061382"/>
    </source>
</evidence>
<dbReference type="OrthoDB" id="881645at2"/>
<evidence type="ECO:0000313" key="1">
    <source>
        <dbReference type="EMBL" id="ALI97972.1"/>
    </source>
</evidence>
<dbReference type="Proteomes" id="UP000061382">
    <property type="component" value="Chromosome"/>
</dbReference>
<organism evidence="1 2">
    <name type="scientific">Rufibacter tibetensis</name>
    <dbReference type="NCBI Taxonomy" id="512763"/>
    <lineage>
        <taxon>Bacteria</taxon>
        <taxon>Pseudomonadati</taxon>
        <taxon>Bacteroidota</taxon>
        <taxon>Cytophagia</taxon>
        <taxon>Cytophagales</taxon>
        <taxon>Hymenobacteraceae</taxon>
        <taxon>Rufibacter</taxon>
    </lineage>
</organism>
<gene>
    <name evidence="1" type="ORF">DC20_02015</name>
</gene>
<reference evidence="1 2" key="1">
    <citation type="submission" date="2015-08" db="EMBL/GenBank/DDBJ databases">
        <title>Complete genome sequence of Rufibacter tibetensis strain 1351t, a radiation-resistant bacterium from tibet plateau.</title>
        <authorList>
            <person name="Dai J."/>
        </authorList>
    </citation>
    <scope>NUCLEOTIDE SEQUENCE [LARGE SCALE GENOMIC DNA]</scope>
    <source>
        <strain evidence="1 2">1351</strain>
    </source>
</reference>
<proteinExistence type="predicted"/>
<protein>
    <submittedName>
        <fullName evidence="1">Uncharacterized protein</fullName>
    </submittedName>
</protein>